<dbReference type="FunFam" id="3.40.50.720:FF:000213">
    <property type="entry name" value="Putative 2-hydroxyacid dehydrogenase"/>
    <property type="match status" value="1"/>
</dbReference>
<evidence type="ECO:0000313" key="8">
    <source>
        <dbReference type="Proteomes" id="UP000250025"/>
    </source>
</evidence>
<evidence type="ECO:0000313" key="7">
    <source>
        <dbReference type="EMBL" id="ARS52294.1"/>
    </source>
</evidence>
<comment type="similarity">
    <text evidence="4">Belongs to the D-isomer specific 2-hydroxyacid dehydrogenase family.</text>
</comment>
<proteinExistence type="inferred from homology"/>
<dbReference type="PROSITE" id="PS00671">
    <property type="entry name" value="D_2_HYDROXYACID_DH_3"/>
    <property type="match status" value="1"/>
</dbReference>
<keyword evidence="3" id="KW-0520">NAD</keyword>
<dbReference type="GO" id="GO:0030267">
    <property type="term" value="F:glyoxylate reductase (NADPH) activity"/>
    <property type="evidence" value="ECO:0007669"/>
    <property type="project" value="TreeGrafter"/>
</dbReference>
<dbReference type="Proteomes" id="UP000250025">
    <property type="component" value="Chromosome"/>
</dbReference>
<evidence type="ECO:0008006" key="9">
    <source>
        <dbReference type="Google" id="ProtNLM"/>
    </source>
</evidence>
<evidence type="ECO:0000259" key="5">
    <source>
        <dbReference type="Pfam" id="PF00389"/>
    </source>
</evidence>
<sequence>MPLSGSIHDPSDYPCPPQRARVSKHTVLLRETFAMSIHLLVVTRLSRHHQARIEAAGFRLHMAEDAETRREVLRHHRDDIRAALTIGTIGFTAEEMDELPNLGLICAQGVGFEGIDVAAARERGIAVAHGPGTNAETVADHTLGLMLSCLRRIPQGDAGLRLGQWQEIRRSAPVLHGKTLGLLGMGNVARAIARRAHYGFDMPVVYFSRQPKADLDWPHTSDPQHVAAQADVLVSALPGGPETHHLINDELLGAMKPDSIVVNVGRGSVVDSDALVRAVTEKRLAGAALDVFEHEPDVPQALKDEPRIIMTPHTGGLSPEALDATVELVIQNLQAFHEGRALVTPVPEA</sequence>
<dbReference type="InterPro" id="IPR036291">
    <property type="entry name" value="NAD(P)-bd_dom_sf"/>
</dbReference>
<dbReference type="InterPro" id="IPR006139">
    <property type="entry name" value="D-isomer_2_OHA_DH_cat_dom"/>
</dbReference>
<dbReference type="PANTHER" id="PTHR10996:SF178">
    <property type="entry name" value="2-HYDROXYACID DEHYDROGENASE YGL185C-RELATED"/>
    <property type="match status" value="1"/>
</dbReference>
<dbReference type="GO" id="GO:0016618">
    <property type="term" value="F:hydroxypyruvate reductase [NAD(P)H] activity"/>
    <property type="evidence" value="ECO:0007669"/>
    <property type="project" value="TreeGrafter"/>
</dbReference>
<dbReference type="Pfam" id="PF02826">
    <property type="entry name" value="2-Hacid_dh_C"/>
    <property type="match status" value="1"/>
</dbReference>
<evidence type="ECO:0000256" key="4">
    <source>
        <dbReference type="RuleBase" id="RU003719"/>
    </source>
</evidence>
<evidence type="ECO:0000256" key="1">
    <source>
        <dbReference type="ARBA" id="ARBA00022857"/>
    </source>
</evidence>
<keyword evidence="1" id="KW-0521">NADP</keyword>
<organism evidence="7 8">
    <name type="scientific">Kushneria konosiri</name>
    <dbReference type="NCBI Taxonomy" id="698828"/>
    <lineage>
        <taxon>Bacteria</taxon>
        <taxon>Pseudomonadati</taxon>
        <taxon>Pseudomonadota</taxon>
        <taxon>Gammaproteobacteria</taxon>
        <taxon>Oceanospirillales</taxon>
        <taxon>Halomonadaceae</taxon>
        <taxon>Kushneria</taxon>
    </lineage>
</organism>
<dbReference type="PANTHER" id="PTHR10996">
    <property type="entry name" value="2-HYDROXYACID DEHYDROGENASE-RELATED"/>
    <property type="match status" value="1"/>
</dbReference>
<accession>A0A2Z2H4V2</accession>
<dbReference type="Pfam" id="PF00389">
    <property type="entry name" value="2-Hacid_dh"/>
    <property type="match status" value="1"/>
</dbReference>
<dbReference type="EMBL" id="CP021323">
    <property type="protein sequence ID" value="ARS52294.1"/>
    <property type="molecule type" value="Genomic_DNA"/>
</dbReference>
<dbReference type="KEGG" id="kus:B9G99_04855"/>
<evidence type="ECO:0000259" key="6">
    <source>
        <dbReference type="Pfam" id="PF02826"/>
    </source>
</evidence>
<reference evidence="7 8" key="1">
    <citation type="journal article" date="2017" name="Int. J. Syst. Evol. Microbiol.">
        <title>Kushneria konosiri sp. nov., isolated from the Korean salt-fermented seafood Daemi-jeot.</title>
        <authorList>
            <person name="Yun J.H."/>
            <person name="Park S.K."/>
            <person name="Lee J.Y."/>
            <person name="Jung M.J."/>
            <person name="Bae J.W."/>
        </authorList>
    </citation>
    <scope>NUCLEOTIDE SEQUENCE [LARGE SCALE GENOMIC DNA]</scope>
    <source>
        <strain evidence="7 8">X49</strain>
    </source>
</reference>
<gene>
    <name evidence="7" type="ORF">B9G99_04855</name>
</gene>
<dbReference type="AlphaFoldDB" id="A0A2Z2H4V2"/>
<evidence type="ECO:0000256" key="2">
    <source>
        <dbReference type="ARBA" id="ARBA00023002"/>
    </source>
</evidence>
<dbReference type="Gene3D" id="3.40.50.720">
    <property type="entry name" value="NAD(P)-binding Rossmann-like Domain"/>
    <property type="match status" value="2"/>
</dbReference>
<dbReference type="InterPro" id="IPR029753">
    <property type="entry name" value="D-isomer_DH_CS"/>
</dbReference>
<name>A0A2Z2H4V2_9GAMM</name>
<dbReference type="SUPFAM" id="SSF52283">
    <property type="entry name" value="Formate/glycerate dehydrogenase catalytic domain-like"/>
    <property type="match status" value="1"/>
</dbReference>
<feature type="domain" description="D-isomer specific 2-hydroxyacid dehydrogenase NAD-binding" evidence="6">
    <location>
        <begin position="143"/>
        <end position="315"/>
    </location>
</feature>
<dbReference type="SUPFAM" id="SSF51735">
    <property type="entry name" value="NAD(P)-binding Rossmann-fold domains"/>
    <property type="match status" value="1"/>
</dbReference>
<dbReference type="InterPro" id="IPR006140">
    <property type="entry name" value="D-isomer_DH_NAD-bd"/>
</dbReference>
<dbReference type="GO" id="GO:0005829">
    <property type="term" value="C:cytosol"/>
    <property type="evidence" value="ECO:0007669"/>
    <property type="project" value="TreeGrafter"/>
</dbReference>
<feature type="domain" description="D-isomer specific 2-hydroxyacid dehydrogenase catalytic" evidence="5">
    <location>
        <begin position="41"/>
        <end position="346"/>
    </location>
</feature>
<evidence type="ECO:0000256" key="3">
    <source>
        <dbReference type="ARBA" id="ARBA00023027"/>
    </source>
</evidence>
<keyword evidence="2 4" id="KW-0560">Oxidoreductase</keyword>
<keyword evidence="8" id="KW-1185">Reference proteome</keyword>
<dbReference type="InterPro" id="IPR050223">
    <property type="entry name" value="D-isomer_2-hydroxyacid_DH"/>
</dbReference>
<protein>
    <recommendedName>
        <fullName evidence="9">Hydroxyacid dehydrogenase</fullName>
    </recommendedName>
</protein>
<dbReference type="CDD" id="cd12156">
    <property type="entry name" value="HPPR"/>
    <property type="match status" value="1"/>
</dbReference>
<dbReference type="GO" id="GO:0051287">
    <property type="term" value="F:NAD binding"/>
    <property type="evidence" value="ECO:0007669"/>
    <property type="project" value="InterPro"/>
</dbReference>